<evidence type="ECO:0000259" key="4">
    <source>
        <dbReference type="Pfam" id="PF13354"/>
    </source>
</evidence>
<dbReference type="PROSITE" id="PS51318">
    <property type="entry name" value="TAT"/>
    <property type="match status" value="1"/>
</dbReference>
<gene>
    <name evidence="5" type="primary">bla</name>
    <name evidence="5" type="ORF">ACFPEL_14175</name>
</gene>
<keyword evidence="6" id="KW-1185">Reference proteome</keyword>
<name>A0ABV9RJN3_9PSEU</name>
<organism evidence="5 6">
    <name type="scientific">Actinomycetospora chibensis</name>
    <dbReference type="NCBI Taxonomy" id="663606"/>
    <lineage>
        <taxon>Bacteria</taxon>
        <taxon>Bacillati</taxon>
        <taxon>Actinomycetota</taxon>
        <taxon>Actinomycetes</taxon>
        <taxon>Pseudonocardiales</taxon>
        <taxon>Pseudonocardiaceae</taxon>
        <taxon>Actinomycetospora</taxon>
    </lineage>
</organism>
<dbReference type="Gene3D" id="3.40.710.10">
    <property type="entry name" value="DD-peptidase/beta-lactamase superfamily"/>
    <property type="match status" value="1"/>
</dbReference>
<keyword evidence="5" id="KW-0378">Hydrolase</keyword>
<comment type="caution">
    <text evidence="5">The sequence shown here is derived from an EMBL/GenBank/DDBJ whole genome shotgun (WGS) entry which is preliminary data.</text>
</comment>
<dbReference type="InterPro" id="IPR000871">
    <property type="entry name" value="Beta-lactam_class-A"/>
</dbReference>
<sequence length="310" mass="31976">MITPTRRAVLLGGVAAVLAGCSAGVPPAGPAASPDRPRSARTVLDPAALDDLERRSGRRIGLVVLDTGTGQAVRHRADTRVLMCSTAKVLIVAAILRRRLEDPGLLGRTVRYTRADLLSYAPTTTRFVDTGMTVAALCEAAIVVSDNTAANLLTGLLGGPAATTAFVRTLGDPATRLDRLEPELNETGPGDERDTSTPDAVAADLRALVVGDALDPVGRDLLLGWMDGATTGTLQIRAGVPGDWRVGDKTGSGARGESHDIAVARPPGRAPLVIAVYTTPDDPASTNGRQTIAEATRIAVAALPPGGPAR</sequence>
<evidence type="ECO:0000256" key="2">
    <source>
        <dbReference type="ARBA" id="ARBA00030171"/>
    </source>
</evidence>
<dbReference type="PANTHER" id="PTHR35333:SF3">
    <property type="entry name" value="BETA-LACTAMASE-TYPE TRANSPEPTIDASE FOLD CONTAINING PROTEIN"/>
    <property type="match status" value="1"/>
</dbReference>
<dbReference type="SUPFAM" id="SSF56601">
    <property type="entry name" value="beta-lactamase/transpeptidase-like"/>
    <property type="match status" value="1"/>
</dbReference>
<protein>
    <recommendedName>
        <fullName evidence="1">Beta-lactamase</fullName>
    </recommendedName>
    <alternativeName>
        <fullName evidence="2">Penicillinase</fullName>
    </alternativeName>
</protein>
<feature type="chain" id="PRO_5047303798" description="Beta-lactamase" evidence="3">
    <location>
        <begin position="20"/>
        <end position="310"/>
    </location>
</feature>
<dbReference type="PANTHER" id="PTHR35333">
    <property type="entry name" value="BETA-LACTAMASE"/>
    <property type="match status" value="1"/>
</dbReference>
<dbReference type="NCBIfam" id="NF033103">
    <property type="entry name" value="bla_class_A"/>
    <property type="match status" value="1"/>
</dbReference>
<dbReference type="RefSeq" id="WP_274191596.1">
    <property type="nucleotide sequence ID" value="NZ_BAABHN010000029.1"/>
</dbReference>
<dbReference type="EMBL" id="JBHSIM010000029">
    <property type="protein sequence ID" value="MFC4833556.1"/>
    <property type="molecule type" value="Genomic_DNA"/>
</dbReference>
<dbReference type="PRINTS" id="PR00118">
    <property type="entry name" value="BLACTAMASEA"/>
</dbReference>
<dbReference type="InterPro" id="IPR045155">
    <property type="entry name" value="Beta-lactam_cat"/>
</dbReference>
<evidence type="ECO:0000256" key="3">
    <source>
        <dbReference type="SAM" id="SignalP"/>
    </source>
</evidence>
<dbReference type="InterPro" id="IPR012338">
    <property type="entry name" value="Beta-lactam/transpept-like"/>
</dbReference>
<evidence type="ECO:0000313" key="5">
    <source>
        <dbReference type="EMBL" id="MFC4833556.1"/>
    </source>
</evidence>
<accession>A0ABV9RJN3</accession>
<evidence type="ECO:0000313" key="6">
    <source>
        <dbReference type="Proteomes" id="UP001595909"/>
    </source>
</evidence>
<reference evidence="6" key="1">
    <citation type="journal article" date="2019" name="Int. J. Syst. Evol. Microbiol.">
        <title>The Global Catalogue of Microorganisms (GCM) 10K type strain sequencing project: providing services to taxonomists for standard genome sequencing and annotation.</title>
        <authorList>
            <consortium name="The Broad Institute Genomics Platform"/>
            <consortium name="The Broad Institute Genome Sequencing Center for Infectious Disease"/>
            <person name="Wu L."/>
            <person name="Ma J."/>
        </authorList>
    </citation>
    <scope>NUCLEOTIDE SEQUENCE [LARGE SCALE GENOMIC DNA]</scope>
    <source>
        <strain evidence="6">CCUG 50347</strain>
    </source>
</reference>
<dbReference type="GO" id="GO:0008800">
    <property type="term" value="F:beta-lactamase activity"/>
    <property type="evidence" value="ECO:0007669"/>
    <property type="project" value="UniProtKB-EC"/>
</dbReference>
<dbReference type="Pfam" id="PF13354">
    <property type="entry name" value="Beta-lactamase2"/>
    <property type="match status" value="1"/>
</dbReference>
<feature type="signal peptide" evidence="3">
    <location>
        <begin position="1"/>
        <end position="19"/>
    </location>
</feature>
<feature type="domain" description="Beta-lactamase class A catalytic" evidence="4">
    <location>
        <begin position="61"/>
        <end position="278"/>
    </location>
</feature>
<dbReference type="PROSITE" id="PS51257">
    <property type="entry name" value="PROKAR_LIPOPROTEIN"/>
    <property type="match status" value="1"/>
</dbReference>
<proteinExistence type="predicted"/>
<evidence type="ECO:0000256" key="1">
    <source>
        <dbReference type="ARBA" id="ARBA00018879"/>
    </source>
</evidence>
<dbReference type="Proteomes" id="UP001595909">
    <property type="component" value="Unassembled WGS sequence"/>
</dbReference>
<dbReference type="InterPro" id="IPR006311">
    <property type="entry name" value="TAT_signal"/>
</dbReference>
<keyword evidence="3" id="KW-0732">Signal</keyword>